<dbReference type="EMBL" id="SGPK01000425">
    <property type="protein sequence ID" value="THH03696.1"/>
    <property type="molecule type" value="Genomic_DNA"/>
</dbReference>
<dbReference type="SUPFAM" id="SSF81383">
    <property type="entry name" value="F-box domain"/>
    <property type="match status" value="1"/>
</dbReference>
<dbReference type="InterPro" id="IPR001810">
    <property type="entry name" value="F-box_dom"/>
</dbReference>
<dbReference type="Proteomes" id="UP000308199">
    <property type="component" value="Unassembled WGS sequence"/>
</dbReference>
<dbReference type="OrthoDB" id="2751409at2759"/>
<dbReference type="Pfam" id="PF00646">
    <property type="entry name" value="F-box"/>
    <property type="match status" value="1"/>
</dbReference>
<gene>
    <name evidence="2" type="ORF">EW145_g6075</name>
</gene>
<evidence type="ECO:0000259" key="1">
    <source>
        <dbReference type="PROSITE" id="PS50181"/>
    </source>
</evidence>
<protein>
    <recommendedName>
        <fullName evidence="1">F-box domain-containing protein</fullName>
    </recommendedName>
</protein>
<evidence type="ECO:0000313" key="2">
    <source>
        <dbReference type="EMBL" id="THH03696.1"/>
    </source>
</evidence>
<dbReference type="PROSITE" id="PS50181">
    <property type="entry name" value="FBOX"/>
    <property type="match status" value="1"/>
</dbReference>
<dbReference type="AlphaFoldDB" id="A0A4S4KXT2"/>
<organism evidence="2 3">
    <name type="scientific">Phellinidium pouzarii</name>
    <dbReference type="NCBI Taxonomy" id="167371"/>
    <lineage>
        <taxon>Eukaryota</taxon>
        <taxon>Fungi</taxon>
        <taxon>Dikarya</taxon>
        <taxon>Basidiomycota</taxon>
        <taxon>Agaricomycotina</taxon>
        <taxon>Agaricomycetes</taxon>
        <taxon>Hymenochaetales</taxon>
        <taxon>Hymenochaetaceae</taxon>
        <taxon>Phellinidium</taxon>
    </lineage>
</organism>
<evidence type="ECO:0000313" key="3">
    <source>
        <dbReference type="Proteomes" id="UP000308199"/>
    </source>
</evidence>
<feature type="domain" description="F-box" evidence="1">
    <location>
        <begin position="1"/>
        <end position="46"/>
    </location>
</feature>
<comment type="caution">
    <text evidence="2">The sequence shown here is derived from an EMBL/GenBank/DDBJ whole genome shotgun (WGS) entry which is preliminary data.</text>
</comment>
<name>A0A4S4KXT2_9AGAM</name>
<reference evidence="2 3" key="1">
    <citation type="submission" date="2019-02" db="EMBL/GenBank/DDBJ databases">
        <title>Genome sequencing of the rare red list fungi Phellinidium pouzarii.</title>
        <authorList>
            <person name="Buettner E."/>
            <person name="Kellner H."/>
        </authorList>
    </citation>
    <scope>NUCLEOTIDE SEQUENCE [LARGE SCALE GENOMIC DNA]</scope>
    <source>
        <strain evidence="2 3">DSM 108285</strain>
    </source>
</reference>
<keyword evidence="3" id="KW-1185">Reference proteome</keyword>
<dbReference type="CDD" id="cd09917">
    <property type="entry name" value="F-box_SF"/>
    <property type="match status" value="1"/>
</dbReference>
<sequence>MDLFTLPVELLIAIIAYLDPNDILAFCRICRLAHDVYEGSALLRYLVTLFATGMEDVNVLRPLDNGDRLAYLLQREALWGNIDFSRERHVMIPVNHRHSHVHDLTAGVYIFGDLSLVPDSLRTSSLRYVYLPTCTHRQELSRIDANPDWWTSAPIGVEALTIGLSLEENDLLAVLTSVPSPESVIQFHEHRDEGNHCIATIEIAGPYLLVLLAWLRSNASDELYVYDWTKAFLISHVSSENATYRGAAFLSSDTFILTNMRDNTIEFLSLVVPHAENERTRCRWVGKLALPALRRGSSLVSISCRTDAVRDCVVGVSAAARDSGSSLRSRSHRRAPVRCAPEKALVQFRMYLQGSREGHISLFTFVAHRGELLRIVNSSGFSTSTTEPTPLIAKPWDTWGPQATRWSDANETDTAWMAGNAGQRQVFITRDRPRHIRVRNYNAAAVRKVSMSTQRKVERRVKAVTGESITAHQDCFLNDIRSALPFFEISSEQTFDYDGVLMDEEHIIGLMEDEEDGYIRQLDVFIITPEKPQTCDCAHVK</sequence>
<dbReference type="InterPro" id="IPR036047">
    <property type="entry name" value="F-box-like_dom_sf"/>
</dbReference>
<accession>A0A4S4KXT2</accession>
<proteinExistence type="predicted"/>